<evidence type="ECO:0000313" key="3">
    <source>
        <dbReference type="Proteomes" id="UP001497382"/>
    </source>
</evidence>
<keyword evidence="3" id="KW-1185">Reference proteome</keyword>
<comment type="caution">
    <text evidence="2">The sequence shown here is derived from an EMBL/GenBank/DDBJ whole genome shotgun (WGS) entry which is preliminary data.</text>
</comment>
<dbReference type="Pfam" id="PF02931">
    <property type="entry name" value="Neur_chan_LBD"/>
    <property type="match status" value="1"/>
</dbReference>
<feature type="domain" description="Neurotransmitter-gated ion-channel ligand-binding" evidence="1">
    <location>
        <begin position="57"/>
        <end position="144"/>
    </location>
</feature>
<accession>A0AAV2B6K8</accession>
<protein>
    <recommendedName>
        <fullName evidence="1">Neurotransmitter-gated ion-channel ligand-binding domain-containing protein</fullName>
    </recommendedName>
</protein>
<dbReference type="InterPro" id="IPR006202">
    <property type="entry name" value="Neur_chan_lig-bd"/>
</dbReference>
<dbReference type="GO" id="GO:0005230">
    <property type="term" value="F:extracellular ligand-gated monoatomic ion channel activity"/>
    <property type="evidence" value="ECO:0007669"/>
    <property type="project" value="InterPro"/>
</dbReference>
<evidence type="ECO:0000259" key="1">
    <source>
        <dbReference type="Pfam" id="PF02931"/>
    </source>
</evidence>
<dbReference type="EMBL" id="CAXIEN010000274">
    <property type="protein sequence ID" value="CAL1291079.1"/>
    <property type="molecule type" value="Genomic_DNA"/>
</dbReference>
<sequence length="209" mass="24354">MTPALLFSDELDVAVGIAVVIDSSSMELCSIFFFVYAYVTWQLTFILELVKAEENETTIKQRLLKDYDRSMTPVLYAKSEQVSYIAMMVFRTLGLDEVKGEFILEGVTHIGWDDHRLTWENENVKIIRVSSGEIWMPHLKVLNRCRECCGRFHICDREDNAINSFSYFNPKSCKRFTFTYNVLDGGRQYYSYGCQLHLYISFGRESLHN</sequence>
<evidence type="ECO:0000313" key="2">
    <source>
        <dbReference type="EMBL" id="CAL1291079.1"/>
    </source>
</evidence>
<dbReference type="Proteomes" id="UP001497382">
    <property type="component" value="Unassembled WGS sequence"/>
</dbReference>
<organism evidence="2 3">
    <name type="scientific">Larinioides sclopetarius</name>
    <dbReference type="NCBI Taxonomy" id="280406"/>
    <lineage>
        <taxon>Eukaryota</taxon>
        <taxon>Metazoa</taxon>
        <taxon>Ecdysozoa</taxon>
        <taxon>Arthropoda</taxon>
        <taxon>Chelicerata</taxon>
        <taxon>Arachnida</taxon>
        <taxon>Araneae</taxon>
        <taxon>Araneomorphae</taxon>
        <taxon>Entelegynae</taxon>
        <taxon>Araneoidea</taxon>
        <taxon>Araneidae</taxon>
        <taxon>Larinioides</taxon>
    </lineage>
</organism>
<dbReference type="Gene3D" id="2.70.170.10">
    <property type="entry name" value="Neurotransmitter-gated ion-channel ligand-binding domain"/>
    <property type="match status" value="1"/>
</dbReference>
<name>A0AAV2B6K8_9ARAC</name>
<reference evidence="2 3" key="1">
    <citation type="submission" date="2024-04" db="EMBL/GenBank/DDBJ databases">
        <authorList>
            <person name="Rising A."/>
            <person name="Reimegard J."/>
            <person name="Sonavane S."/>
            <person name="Akerstrom W."/>
            <person name="Nylinder S."/>
            <person name="Hedman E."/>
            <person name="Kallberg Y."/>
        </authorList>
    </citation>
    <scope>NUCLEOTIDE SEQUENCE [LARGE SCALE GENOMIC DNA]</scope>
</reference>
<dbReference type="InterPro" id="IPR036734">
    <property type="entry name" value="Neur_chan_lig-bd_sf"/>
</dbReference>
<dbReference type="GO" id="GO:0016020">
    <property type="term" value="C:membrane"/>
    <property type="evidence" value="ECO:0007669"/>
    <property type="project" value="InterPro"/>
</dbReference>
<proteinExistence type="predicted"/>
<dbReference type="AlphaFoldDB" id="A0AAV2B6K8"/>
<gene>
    <name evidence="2" type="ORF">LARSCL_LOCUS16879</name>
</gene>
<dbReference type="SUPFAM" id="SSF63712">
    <property type="entry name" value="Nicotinic receptor ligand binding domain-like"/>
    <property type="match status" value="1"/>
</dbReference>